<evidence type="ECO:0000256" key="1">
    <source>
        <dbReference type="ARBA" id="ARBA00022801"/>
    </source>
</evidence>
<dbReference type="Pfam" id="PF00931">
    <property type="entry name" value="NB-ARC"/>
    <property type="match status" value="1"/>
</dbReference>
<comment type="caution">
    <text evidence="7">The sequence shown here is derived from an EMBL/GenBank/DDBJ whole genome shotgun (WGS) entry which is preliminary data.</text>
</comment>
<dbReference type="InterPro" id="IPR027417">
    <property type="entry name" value="P-loop_NTPase"/>
</dbReference>
<evidence type="ECO:0000313" key="7">
    <source>
        <dbReference type="EMBL" id="KAK4217663.1"/>
    </source>
</evidence>
<feature type="active site" description="Proton acceptor" evidence="4">
    <location>
        <position position="200"/>
    </location>
</feature>
<evidence type="ECO:0000313" key="8">
    <source>
        <dbReference type="Proteomes" id="UP001301769"/>
    </source>
</evidence>
<reference evidence="7" key="2">
    <citation type="submission" date="2023-05" db="EMBL/GenBank/DDBJ databases">
        <authorList>
            <consortium name="Lawrence Berkeley National Laboratory"/>
            <person name="Steindorff A."/>
            <person name="Hensen N."/>
            <person name="Bonometti L."/>
            <person name="Westerberg I."/>
            <person name="Brannstrom I.O."/>
            <person name="Guillou S."/>
            <person name="Cros-Aarteil S."/>
            <person name="Calhoun S."/>
            <person name="Haridas S."/>
            <person name="Kuo A."/>
            <person name="Mondo S."/>
            <person name="Pangilinan J."/>
            <person name="Riley R."/>
            <person name="Labutti K."/>
            <person name="Andreopoulos B."/>
            <person name="Lipzen A."/>
            <person name="Chen C."/>
            <person name="Yanf M."/>
            <person name="Daum C."/>
            <person name="Ng V."/>
            <person name="Clum A."/>
            <person name="Ohm R."/>
            <person name="Martin F."/>
            <person name="Silar P."/>
            <person name="Natvig D."/>
            <person name="Lalanne C."/>
            <person name="Gautier V."/>
            <person name="Ament-Velasquez S.L."/>
            <person name="Kruys A."/>
            <person name="Hutchinson M.I."/>
            <person name="Powell A.J."/>
            <person name="Barry K."/>
            <person name="Miller A.N."/>
            <person name="Grigoriev I.V."/>
            <person name="Debuchy R."/>
            <person name="Gladieux P."/>
            <person name="Thoren M.H."/>
            <person name="Johannesson H."/>
        </authorList>
    </citation>
    <scope>NUCLEOTIDE SEQUENCE</scope>
    <source>
        <strain evidence="7">PSN293</strain>
    </source>
</reference>
<organism evidence="7 8">
    <name type="scientific">Rhypophila decipiens</name>
    <dbReference type="NCBI Taxonomy" id="261697"/>
    <lineage>
        <taxon>Eukaryota</taxon>
        <taxon>Fungi</taxon>
        <taxon>Dikarya</taxon>
        <taxon>Ascomycota</taxon>
        <taxon>Pezizomycotina</taxon>
        <taxon>Sordariomycetes</taxon>
        <taxon>Sordariomycetidae</taxon>
        <taxon>Sordariales</taxon>
        <taxon>Naviculisporaceae</taxon>
        <taxon>Rhypophila</taxon>
    </lineage>
</organism>
<dbReference type="InterPro" id="IPR002182">
    <property type="entry name" value="NB-ARC"/>
</dbReference>
<keyword evidence="8" id="KW-1185">Reference proteome</keyword>
<evidence type="ECO:0000256" key="3">
    <source>
        <dbReference type="ARBA" id="ARBA00023098"/>
    </source>
</evidence>
<name>A0AAN6YFS3_9PEZI</name>
<dbReference type="InterPro" id="IPR016035">
    <property type="entry name" value="Acyl_Trfase/lysoPLipase"/>
</dbReference>
<dbReference type="Pfam" id="PF01734">
    <property type="entry name" value="Patatin"/>
    <property type="match status" value="1"/>
</dbReference>
<reference evidence="7" key="1">
    <citation type="journal article" date="2023" name="Mol. Phylogenet. Evol.">
        <title>Genome-scale phylogeny and comparative genomics of the fungal order Sordariales.</title>
        <authorList>
            <person name="Hensen N."/>
            <person name="Bonometti L."/>
            <person name="Westerberg I."/>
            <person name="Brannstrom I.O."/>
            <person name="Guillou S."/>
            <person name="Cros-Aarteil S."/>
            <person name="Calhoun S."/>
            <person name="Haridas S."/>
            <person name="Kuo A."/>
            <person name="Mondo S."/>
            <person name="Pangilinan J."/>
            <person name="Riley R."/>
            <person name="LaButti K."/>
            <person name="Andreopoulos B."/>
            <person name="Lipzen A."/>
            <person name="Chen C."/>
            <person name="Yan M."/>
            <person name="Daum C."/>
            <person name="Ng V."/>
            <person name="Clum A."/>
            <person name="Steindorff A."/>
            <person name="Ohm R.A."/>
            <person name="Martin F."/>
            <person name="Silar P."/>
            <person name="Natvig D.O."/>
            <person name="Lalanne C."/>
            <person name="Gautier V."/>
            <person name="Ament-Velasquez S.L."/>
            <person name="Kruys A."/>
            <person name="Hutchinson M.I."/>
            <person name="Powell A.J."/>
            <person name="Barry K."/>
            <person name="Miller A.N."/>
            <person name="Grigoriev I.V."/>
            <person name="Debuchy R."/>
            <person name="Gladieux P."/>
            <person name="Hiltunen Thoren M."/>
            <person name="Johannesson H."/>
        </authorList>
    </citation>
    <scope>NUCLEOTIDE SEQUENCE</scope>
    <source>
        <strain evidence="7">PSN293</strain>
    </source>
</reference>
<keyword evidence="2 4" id="KW-0442">Lipid degradation</keyword>
<proteinExistence type="predicted"/>
<gene>
    <name evidence="7" type="ORF">QBC37DRAFT_479573</name>
</gene>
<keyword evidence="1 4" id="KW-0378">Hydrolase</keyword>
<accession>A0AAN6YFS3</accession>
<evidence type="ECO:0000259" key="6">
    <source>
        <dbReference type="PROSITE" id="PS51635"/>
    </source>
</evidence>
<dbReference type="GO" id="GO:0043531">
    <property type="term" value="F:ADP binding"/>
    <property type="evidence" value="ECO:0007669"/>
    <property type="project" value="InterPro"/>
</dbReference>
<dbReference type="PANTHER" id="PTHR24185">
    <property type="entry name" value="CALCIUM-INDEPENDENT PHOSPHOLIPASE A2-GAMMA"/>
    <property type="match status" value="1"/>
</dbReference>
<dbReference type="PANTHER" id="PTHR24185:SF1">
    <property type="entry name" value="CALCIUM-INDEPENDENT PHOSPHOLIPASE A2-GAMMA"/>
    <property type="match status" value="1"/>
</dbReference>
<feature type="short sequence motif" description="GXGXXG" evidence="4">
    <location>
        <begin position="16"/>
        <end position="21"/>
    </location>
</feature>
<dbReference type="Pfam" id="PF25000">
    <property type="entry name" value="DUF7779"/>
    <property type="match status" value="1"/>
</dbReference>
<dbReference type="GO" id="GO:0016042">
    <property type="term" value="P:lipid catabolic process"/>
    <property type="evidence" value="ECO:0007669"/>
    <property type="project" value="UniProtKB-UniRule"/>
</dbReference>
<dbReference type="Gene3D" id="3.40.50.300">
    <property type="entry name" value="P-loop containing nucleotide triphosphate hydrolases"/>
    <property type="match status" value="1"/>
</dbReference>
<dbReference type="GO" id="GO:0046486">
    <property type="term" value="P:glycerolipid metabolic process"/>
    <property type="evidence" value="ECO:0007669"/>
    <property type="project" value="UniProtKB-ARBA"/>
</dbReference>
<dbReference type="Gene3D" id="1.25.40.10">
    <property type="entry name" value="Tetratricopeptide repeat domain"/>
    <property type="match status" value="2"/>
</dbReference>
<dbReference type="SUPFAM" id="SSF52540">
    <property type="entry name" value="P-loop containing nucleoside triphosphate hydrolases"/>
    <property type="match status" value="1"/>
</dbReference>
<dbReference type="Gene3D" id="3.40.1090.10">
    <property type="entry name" value="Cytosolic phospholipase A2 catalytic domain"/>
    <property type="match status" value="1"/>
</dbReference>
<feature type="region of interest" description="Disordered" evidence="5">
    <location>
        <begin position="1160"/>
        <end position="1273"/>
    </location>
</feature>
<dbReference type="InterPro" id="IPR011990">
    <property type="entry name" value="TPR-like_helical_dom_sf"/>
</dbReference>
<dbReference type="EMBL" id="MU858058">
    <property type="protein sequence ID" value="KAK4217663.1"/>
    <property type="molecule type" value="Genomic_DNA"/>
</dbReference>
<dbReference type="CDD" id="cd07216">
    <property type="entry name" value="Pat17_PNPLA8_PNPLA9_like3"/>
    <property type="match status" value="1"/>
</dbReference>
<feature type="domain" description="PNPLA" evidence="6">
    <location>
        <begin position="12"/>
        <end position="213"/>
    </location>
</feature>
<feature type="compositionally biased region" description="Basic and acidic residues" evidence="5">
    <location>
        <begin position="1254"/>
        <end position="1270"/>
    </location>
</feature>
<feature type="short sequence motif" description="GXSXG" evidence="4">
    <location>
        <begin position="56"/>
        <end position="60"/>
    </location>
</feature>
<dbReference type="PROSITE" id="PS51635">
    <property type="entry name" value="PNPLA"/>
    <property type="match status" value="1"/>
</dbReference>
<dbReference type="SUPFAM" id="SSF52151">
    <property type="entry name" value="FabD/lysophospholipase-like"/>
    <property type="match status" value="1"/>
</dbReference>
<evidence type="ECO:0000256" key="2">
    <source>
        <dbReference type="ARBA" id="ARBA00022963"/>
    </source>
</evidence>
<dbReference type="InterPro" id="IPR002641">
    <property type="entry name" value="PNPLA_dom"/>
</dbReference>
<comment type="caution">
    <text evidence="4">Lacks conserved residue(s) required for the propagation of feature annotation.</text>
</comment>
<feature type="active site" description="Nucleophile" evidence="4">
    <location>
        <position position="58"/>
    </location>
</feature>
<keyword evidence="3 4" id="KW-0443">Lipid metabolism</keyword>
<dbReference type="GO" id="GO:0047499">
    <property type="term" value="F:calcium-independent phospholipase A2 activity"/>
    <property type="evidence" value="ECO:0007669"/>
    <property type="project" value="TreeGrafter"/>
</dbReference>
<evidence type="ECO:0000256" key="4">
    <source>
        <dbReference type="PROSITE-ProRule" id="PRU01161"/>
    </source>
</evidence>
<dbReference type="GO" id="GO:0016020">
    <property type="term" value="C:membrane"/>
    <property type="evidence" value="ECO:0007669"/>
    <property type="project" value="TreeGrafter"/>
</dbReference>
<feature type="compositionally biased region" description="Basic and acidic residues" evidence="5">
    <location>
        <begin position="1225"/>
        <end position="1236"/>
    </location>
</feature>
<evidence type="ECO:0000256" key="5">
    <source>
        <dbReference type="SAM" id="MobiDB-lite"/>
    </source>
</evidence>
<dbReference type="GO" id="GO:0019369">
    <property type="term" value="P:arachidonate metabolic process"/>
    <property type="evidence" value="ECO:0007669"/>
    <property type="project" value="TreeGrafter"/>
</dbReference>
<protein>
    <recommendedName>
        <fullName evidence="6">PNPLA domain-containing protein</fullName>
    </recommendedName>
</protein>
<dbReference type="InterPro" id="IPR056681">
    <property type="entry name" value="DUF7779"/>
</dbReference>
<dbReference type="Proteomes" id="UP001301769">
    <property type="component" value="Unassembled WGS sequence"/>
</dbReference>
<sequence length="1295" mass="146529">MVALENGPYNLLSLDGGGIRGVSELVILHRIMKRIQEKEQLAELPKPCEYFHLIGGTSTGGLVALLVGRLRLSTQDALDAYDSLAKSIFSRRNMRFSLSSRFGEEPLAQAMRDLVQRMGANELMKDPAGDSQHHRMGRSFVCALPAQNQRAPKRIRGYLADDDWDQDIKIWEAARATTAAPSYFKPMIVKSGTRLEELIDAAMGFNNPTSEVLNEAMQVLDPSCKLGCVVSLGTGTREKHLKGSFTRAVQAVKLMKNVTTDSDRVEDEVQKIFRDIPSTYFRFTVPNAAAKVGMTKYKKIGELKVMTEDYLDSVTARQDIERVAEILCKRKSQGWVLGNLFPNEKYTRVDKHRANTGGTATRCFTGREEILEKLSLFFDKRENNPMPRRQFLLYGMGGVGKTQIALKFKQLMEAEERFQHIFFVDATDEATIEECYMRISAEQGFQANDISRVLHWMATTKDEWLLILDNCPDEDFTRYLPSSDRGNVLYTSRRSVMKLTLPDTDTLEVEVMGETEAVDLLLKVSHQPLASQELRASALPIVKELGFLPLAIEQAGASISMMRYSLNEYLPVLVKQKTQMLSSGSLYSDAPVQEKAVYATFDVSYEDLRSLSKLKKGAIRAEIAEMAIKILNSICFYHNEHIVEDIFSQAAEMRWGRPPECTKLGVGKYRLDSLVEADEDGEWIFLGYREAVALLESLSLVRRDERTRSLSMHVLVHSWARDRMNEAERTGYSIPARTLLFTSIGCLSNEKWYHGFRRRVYPHVLACQRNVKSREDTRTEIHHHVAFARLLETISLEHAEKEWRKVLSECTVEVTGDDEAHWVPMNYLMEVCASLGKFREAEVIAATVWKQRHDKYGRGHSKTISSIARLTDLYIKMGNYTKARRWCRIGIALCKQNGSELEMERAQILKERIMVIDHQLRFTSHLLHDAALLPSKPFEDESDLAEHQAVIENDRQPTPPQDIADQLVNFWNDYDRDLGYFGPYSRNAMWCLKQLALEYISLNKITCGKIIAEEGAARCGKYYGENHHETLYFKSQIGLAWAHEGRVQDGLALQKECFEKSIVTTGRHSEHTHLIEGHLKSCETICMNEERRKQLALKIQARIPREKWGDYLDDEDIYTNECNVLLCGQTGHRELRERLKTEPDAPDGLLEVFGGLDLVWDGPGNSQQSLQDPSKERPEGDATGSETEGKRKGEEGSGPAPSSGPPLGAPSNSKEGKQEGAPIIRRKEGPASENKTKTKKGRKQDSGISIVHTQGERRSTKSKQDRKGKQPEVIINLNNVKYIGADAVNSNSLVH</sequence>